<proteinExistence type="predicted"/>
<evidence type="ECO:0000313" key="2">
    <source>
        <dbReference type="EMBL" id="AVI52047.1"/>
    </source>
</evidence>
<name>A0A2S0HZE1_9FLAO</name>
<dbReference type="Proteomes" id="UP000238442">
    <property type="component" value="Chromosome"/>
</dbReference>
<dbReference type="OrthoDB" id="1319346at2"/>
<keyword evidence="3" id="KW-1185">Reference proteome</keyword>
<dbReference type="KEGG" id="aue:C5O00_13145"/>
<sequence length="384" mass="45102">MLKYLLLILLCIFSLNQKGAANTKDINEIDNCLSDLNYEIQKITNSYSKKLLILEEKLKLIRLSMNKQNKKETYVQSFIGHIILRDSISQLLFLRTAEIDKVRYSKGIEIIKILYEKSLALDHHFTTVNTLNDMHKISNPNNFKEFAIAKQQFEYGMNKRQGFNLGNILGENMYASIIHSMISLFSNSDIRKSDKTNMLQEIECVMDFTLQMYNDLNTVYFESVYLKKGNKDLILDLEQLFTDYTNPIKYKTSLNECRDSDDWLTINLHLDNFINRLKFLRSSELSQLEVSNMQIDLDFSIDRLLHFIGTYNSFINDSRKFYEKFAIMLDSYENEDLCNEKIPQDFITLKKSINLTIEKFDHTYRPVEITGSKMKQLLYGVGEY</sequence>
<feature type="signal peptide" evidence="1">
    <location>
        <begin position="1"/>
        <end position="20"/>
    </location>
</feature>
<accession>A0A2S0HZE1</accession>
<evidence type="ECO:0000256" key="1">
    <source>
        <dbReference type="SAM" id="SignalP"/>
    </source>
</evidence>
<dbReference type="AlphaFoldDB" id="A0A2S0HZE1"/>
<gene>
    <name evidence="2" type="ORF">C5O00_13145</name>
</gene>
<feature type="chain" id="PRO_5015398410" evidence="1">
    <location>
        <begin position="21"/>
        <end position="384"/>
    </location>
</feature>
<organism evidence="2 3">
    <name type="scientific">Pukyongia salina</name>
    <dbReference type="NCBI Taxonomy" id="2094025"/>
    <lineage>
        <taxon>Bacteria</taxon>
        <taxon>Pseudomonadati</taxon>
        <taxon>Bacteroidota</taxon>
        <taxon>Flavobacteriia</taxon>
        <taxon>Flavobacteriales</taxon>
        <taxon>Flavobacteriaceae</taxon>
        <taxon>Pukyongia</taxon>
    </lineage>
</organism>
<dbReference type="EMBL" id="CP027062">
    <property type="protein sequence ID" value="AVI52047.1"/>
    <property type="molecule type" value="Genomic_DNA"/>
</dbReference>
<keyword evidence="1" id="KW-0732">Signal</keyword>
<reference evidence="2 3" key="1">
    <citation type="submission" date="2018-02" db="EMBL/GenBank/DDBJ databases">
        <title>Genomic analysis of the strain RR4-38 isolated from a seawater recirculating aquaculture system.</title>
        <authorList>
            <person name="Kim Y.-S."/>
            <person name="Jang Y.H."/>
            <person name="Kim K.-H."/>
        </authorList>
    </citation>
    <scope>NUCLEOTIDE SEQUENCE [LARGE SCALE GENOMIC DNA]</scope>
    <source>
        <strain evidence="2 3">RR4-38</strain>
    </source>
</reference>
<protein>
    <submittedName>
        <fullName evidence="2">Uncharacterized protein</fullName>
    </submittedName>
</protein>
<evidence type="ECO:0000313" key="3">
    <source>
        <dbReference type="Proteomes" id="UP000238442"/>
    </source>
</evidence>